<evidence type="ECO:0000313" key="3">
    <source>
        <dbReference type="Proteomes" id="UP000268093"/>
    </source>
</evidence>
<dbReference type="AlphaFoldDB" id="A0A433BA53"/>
<dbReference type="OrthoDB" id="59470at2759"/>
<proteinExistence type="predicted"/>
<reference evidence="2 3" key="1">
    <citation type="journal article" date="2018" name="New Phytol.">
        <title>Phylogenomics of Endogonaceae and evolution of mycorrhizas within Mucoromycota.</title>
        <authorList>
            <person name="Chang Y."/>
            <person name="Desiro A."/>
            <person name="Na H."/>
            <person name="Sandor L."/>
            <person name="Lipzen A."/>
            <person name="Clum A."/>
            <person name="Barry K."/>
            <person name="Grigoriev I.V."/>
            <person name="Martin F.M."/>
            <person name="Stajich J.E."/>
            <person name="Smith M.E."/>
            <person name="Bonito G."/>
            <person name="Spatafora J.W."/>
        </authorList>
    </citation>
    <scope>NUCLEOTIDE SEQUENCE [LARGE SCALE GENOMIC DNA]</scope>
    <source>
        <strain evidence="2 3">GMNB39</strain>
    </source>
</reference>
<gene>
    <name evidence="2" type="ORF">BC936DRAFT_139406</name>
</gene>
<organism evidence="2 3">
    <name type="scientific">Jimgerdemannia flammicorona</name>
    <dbReference type="NCBI Taxonomy" id="994334"/>
    <lineage>
        <taxon>Eukaryota</taxon>
        <taxon>Fungi</taxon>
        <taxon>Fungi incertae sedis</taxon>
        <taxon>Mucoromycota</taxon>
        <taxon>Mucoromycotina</taxon>
        <taxon>Endogonomycetes</taxon>
        <taxon>Endogonales</taxon>
        <taxon>Endogonaceae</taxon>
        <taxon>Jimgerdemannia</taxon>
    </lineage>
</organism>
<keyword evidence="1" id="KW-0732">Signal</keyword>
<accession>A0A433BA53</accession>
<sequence length="149" mass="16673">MRHIYTFVLLLFLLGIPTLYFTRESHSHRDLVDHEDLAIIRRPAEEGGAIMSRLGDPEIKAELGRSTWKARYTPQKYPPLILSSANASIMFELYPRKGEILFANRPTKPFLYTTAPPYHDGSLSPAPEPGRASGTLPVHLPALAALPVR</sequence>
<protein>
    <submittedName>
        <fullName evidence="2">Uncharacterized protein</fullName>
    </submittedName>
</protein>
<keyword evidence="3" id="KW-1185">Reference proteome</keyword>
<name>A0A433BA53_9FUNG</name>
<dbReference type="Proteomes" id="UP000268093">
    <property type="component" value="Unassembled WGS sequence"/>
</dbReference>
<evidence type="ECO:0000256" key="1">
    <source>
        <dbReference type="SAM" id="SignalP"/>
    </source>
</evidence>
<evidence type="ECO:0000313" key="2">
    <source>
        <dbReference type="EMBL" id="RUP17939.1"/>
    </source>
</evidence>
<dbReference type="EMBL" id="RBNI01014944">
    <property type="protein sequence ID" value="RUP17939.1"/>
    <property type="molecule type" value="Genomic_DNA"/>
</dbReference>
<feature type="signal peptide" evidence="1">
    <location>
        <begin position="1"/>
        <end position="22"/>
    </location>
</feature>
<comment type="caution">
    <text evidence="2">The sequence shown here is derived from an EMBL/GenBank/DDBJ whole genome shotgun (WGS) entry which is preliminary data.</text>
</comment>
<feature type="chain" id="PRO_5019385524" evidence="1">
    <location>
        <begin position="23"/>
        <end position="149"/>
    </location>
</feature>